<keyword evidence="1" id="KW-0472">Membrane</keyword>
<dbReference type="EMBL" id="BQNB010012718">
    <property type="protein sequence ID" value="GJT07033.1"/>
    <property type="molecule type" value="Genomic_DNA"/>
</dbReference>
<dbReference type="InterPro" id="IPR015410">
    <property type="entry name" value="DUF1985"/>
</dbReference>
<comment type="caution">
    <text evidence="3">The sequence shown here is derived from an EMBL/GenBank/DDBJ whole genome shotgun (WGS) entry which is preliminary data.</text>
</comment>
<sequence>MSCRLRLSSPISPYSKEVYEKKSGSGGGGVVLVVLLWWLCSAFGGGAPVVVLWCCGGVVVGLCGVVLLNMENYEDDPVTLTCRNLDDSQENCVLIHFMSCRQVERSPEDTVVVPLTYHVNGHYIEFGREEFCLITGLRFGPEFSDRYEVGPIPFRRLVFDSDKDGGHVNGQMLLDIINGEEFDNLHDEVAVAVCQLAVLHFVLLGRQLAHNIPDWWLRLIDDKNGTWEIYPWGTLVWAQLYGQLENANVVRAEKLYAAQNRPIPRAAKYTLSGFTWAFKGARPNRRLRPDAFEARAEWWGQSQPKPMKVPEHYGLSNFVLAFFKTRRDRPPGARYTVAKTRTSAMIEKSNKFVIETDFHLMGMLDGSSRPYPSWDDVDIVYMPINSGATLEFKCVLGCTTVVVRILKNVAMISLRVSSDLTRQYKVALT</sequence>
<evidence type="ECO:0000256" key="1">
    <source>
        <dbReference type="SAM" id="Phobius"/>
    </source>
</evidence>
<feature type="transmembrane region" description="Helical" evidence="1">
    <location>
        <begin position="26"/>
        <end position="44"/>
    </location>
</feature>
<evidence type="ECO:0000313" key="3">
    <source>
        <dbReference type="EMBL" id="GJT07033.1"/>
    </source>
</evidence>
<proteinExistence type="predicted"/>
<name>A0ABQ5B003_9ASTR</name>
<dbReference type="Proteomes" id="UP001151760">
    <property type="component" value="Unassembled WGS sequence"/>
</dbReference>
<dbReference type="PANTHER" id="PTHR48449">
    <property type="entry name" value="DUF1985 DOMAIN-CONTAINING PROTEIN"/>
    <property type="match status" value="1"/>
</dbReference>
<organism evidence="3 4">
    <name type="scientific">Tanacetum coccineum</name>
    <dbReference type="NCBI Taxonomy" id="301880"/>
    <lineage>
        <taxon>Eukaryota</taxon>
        <taxon>Viridiplantae</taxon>
        <taxon>Streptophyta</taxon>
        <taxon>Embryophyta</taxon>
        <taxon>Tracheophyta</taxon>
        <taxon>Spermatophyta</taxon>
        <taxon>Magnoliopsida</taxon>
        <taxon>eudicotyledons</taxon>
        <taxon>Gunneridae</taxon>
        <taxon>Pentapetalae</taxon>
        <taxon>asterids</taxon>
        <taxon>campanulids</taxon>
        <taxon>Asterales</taxon>
        <taxon>Asteraceae</taxon>
        <taxon>Asteroideae</taxon>
        <taxon>Anthemideae</taxon>
        <taxon>Anthemidinae</taxon>
        <taxon>Tanacetum</taxon>
    </lineage>
</organism>
<reference evidence="3" key="1">
    <citation type="journal article" date="2022" name="Int. J. Mol. Sci.">
        <title>Draft Genome of Tanacetum Coccineum: Genomic Comparison of Closely Related Tanacetum-Family Plants.</title>
        <authorList>
            <person name="Yamashiro T."/>
            <person name="Shiraishi A."/>
            <person name="Nakayama K."/>
            <person name="Satake H."/>
        </authorList>
    </citation>
    <scope>NUCLEOTIDE SEQUENCE</scope>
</reference>
<feature type="domain" description="DUF1985" evidence="2">
    <location>
        <begin position="117"/>
        <end position="240"/>
    </location>
</feature>
<evidence type="ECO:0000259" key="2">
    <source>
        <dbReference type="Pfam" id="PF09331"/>
    </source>
</evidence>
<evidence type="ECO:0000313" key="4">
    <source>
        <dbReference type="Proteomes" id="UP001151760"/>
    </source>
</evidence>
<reference evidence="3" key="2">
    <citation type="submission" date="2022-01" db="EMBL/GenBank/DDBJ databases">
        <authorList>
            <person name="Yamashiro T."/>
            <person name="Shiraishi A."/>
            <person name="Satake H."/>
            <person name="Nakayama K."/>
        </authorList>
    </citation>
    <scope>NUCLEOTIDE SEQUENCE</scope>
</reference>
<keyword evidence="4" id="KW-1185">Reference proteome</keyword>
<protein>
    <submittedName>
        <fullName evidence="3">Phospholipase-like protein</fullName>
    </submittedName>
</protein>
<accession>A0ABQ5B003</accession>
<gene>
    <name evidence="3" type="ORF">Tco_0841495</name>
</gene>
<feature type="transmembrane region" description="Helical" evidence="1">
    <location>
        <begin position="50"/>
        <end position="68"/>
    </location>
</feature>
<dbReference type="PANTHER" id="PTHR48449:SF1">
    <property type="entry name" value="DUF1985 DOMAIN-CONTAINING PROTEIN"/>
    <property type="match status" value="1"/>
</dbReference>
<keyword evidence="1" id="KW-0812">Transmembrane</keyword>
<dbReference type="Pfam" id="PF09331">
    <property type="entry name" value="DUF1985"/>
    <property type="match status" value="1"/>
</dbReference>
<keyword evidence="1" id="KW-1133">Transmembrane helix</keyword>